<dbReference type="PANTHER" id="PTHR43563">
    <property type="entry name" value="AMINE OXIDASE"/>
    <property type="match status" value="1"/>
</dbReference>
<feature type="domain" description="Amine oxidase" evidence="7">
    <location>
        <begin position="17"/>
        <end position="461"/>
    </location>
</feature>
<evidence type="ECO:0000313" key="8">
    <source>
        <dbReference type="EMBL" id="KAK2616786.1"/>
    </source>
</evidence>
<dbReference type="EMBL" id="JASWJB010000002">
    <property type="protein sequence ID" value="KAK2616786.1"/>
    <property type="molecule type" value="Genomic_DNA"/>
</dbReference>
<sequence>MVLPAQCVQVIVVGAGLSGLQAATNLHNAGYTYTVVEAMDRVGGKILSLPSSDNGTGIVDAGAAWINDNSQSYMYNLAKDFGFDLVKQRAEGTSIFQKDKGDISLIPYQLPFDFEPQEIFDLLLLVGKLSRYVDRSNLQNPHLGPDAKELDSMTVLQLVSKITALPTAKSAAGILTRALLGVEPDELSALYFVDYLKSGTGLWNIISDEKGGGQYLRNQQGNQQFPIRLAAKLTPGSIKLQSPVKSITQFNDHCVVETDKGDKLCAKKVISSVSTTLLPLIKFEPPLPQEKRQLIESTKLGSYSKTILIFSEPWWRRAELSGDFTSTKGPISFTRDTSTDKTNQFSITCFHVGQSGRQWSKLDPKQRQEATLAHFQKGFRAAVDHVPEPIKIIEKVWEEEPWIKGAPNPVMMPGLMTSKAGQSIRDSFGNIHFVGTETSFDWKGYMEGAVRSGVRGAQEVINSLAATNVTVSAGYISN</sequence>
<dbReference type="InterPro" id="IPR036188">
    <property type="entry name" value="FAD/NAD-bd_sf"/>
</dbReference>
<evidence type="ECO:0000256" key="4">
    <source>
        <dbReference type="ARBA" id="ARBA00048448"/>
    </source>
</evidence>
<evidence type="ECO:0000256" key="6">
    <source>
        <dbReference type="RuleBase" id="RU362067"/>
    </source>
</evidence>
<dbReference type="InterPro" id="IPR050703">
    <property type="entry name" value="Flavin_MAO"/>
</dbReference>
<feature type="binding site" evidence="5">
    <location>
        <position position="244"/>
    </location>
    <ligand>
        <name>FAD</name>
        <dbReference type="ChEBI" id="CHEBI:57692"/>
    </ligand>
</feature>
<dbReference type="PRINTS" id="PR00757">
    <property type="entry name" value="AMINEOXDASEF"/>
</dbReference>
<reference evidence="8" key="1">
    <citation type="submission" date="2023-06" db="EMBL/GenBank/DDBJ databases">
        <title>Conoideocrella luteorostrata (Hypocreales: Clavicipitaceae), a potential biocontrol fungus for elongate hemlock scale in United States Christmas tree production areas.</title>
        <authorList>
            <person name="Barrett H."/>
            <person name="Lovett B."/>
            <person name="Macias A.M."/>
            <person name="Stajich J.E."/>
            <person name="Kasson M.T."/>
        </authorList>
    </citation>
    <scope>NUCLEOTIDE SEQUENCE</scope>
    <source>
        <strain evidence="8">ARSEF 14590</strain>
    </source>
</reference>
<comment type="catalytic activity">
    <reaction evidence="4">
        <text>a secondary aliphatic amine + O2 + H2O = a primary amine + an aldehyde + H2O2</text>
        <dbReference type="Rhea" id="RHEA:26414"/>
        <dbReference type="ChEBI" id="CHEBI:15377"/>
        <dbReference type="ChEBI" id="CHEBI:15379"/>
        <dbReference type="ChEBI" id="CHEBI:16240"/>
        <dbReference type="ChEBI" id="CHEBI:17478"/>
        <dbReference type="ChEBI" id="CHEBI:58855"/>
        <dbReference type="ChEBI" id="CHEBI:65296"/>
        <dbReference type="EC" id="1.4.3.4"/>
    </reaction>
</comment>
<evidence type="ECO:0000259" key="7">
    <source>
        <dbReference type="Pfam" id="PF01593"/>
    </source>
</evidence>
<dbReference type="Gene3D" id="1.10.405.10">
    <property type="entry name" value="Guanine Nucleotide Dissociation Inhibitor, domain 1"/>
    <property type="match status" value="1"/>
</dbReference>
<evidence type="ECO:0000256" key="3">
    <source>
        <dbReference type="ARBA" id="ARBA00023002"/>
    </source>
</evidence>
<protein>
    <recommendedName>
        <fullName evidence="6">Amine oxidase</fullName>
        <ecNumber evidence="6">1.4.3.-</ecNumber>
    </recommendedName>
</protein>
<dbReference type="Gene3D" id="3.90.660.10">
    <property type="match status" value="1"/>
</dbReference>
<dbReference type="GO" id="GO:0097621">
    <property type="term" value="F:monoamine oxidase activity"/>
    <property type="evidence" value="ECO:0007669"/>
    <property type="project" value="UniProtKB-EC"/>
</dbReference>
<dbReference type="EC" id="1.4.3.-" evidence="6"/>
<dbReference type="SUPFAM" id="SSF54373">
    <property type="entry name" value="FAD-linked reductases, C-terminal domain"/>
    <property type="match status" value="1"/>
</dbReference>
<feature type="binding site" evidence="5">
    <location>
        <begin position="37"/>
        <end position="38"/>
    </location>
    <ligand>
        <name>FAD</name>
        <dbReference type="ChEBI" id="CHEBI:57692"/>
    </ligand>
</feature>
<feature type="binding site" evidence="5">
    <location>
        <position position="350"/>
    </location>
    <ligand>
        <name>substrate</name>
    </ligand>
</feature>
<gene>
    <name evidence="8" type="ORF">QQS21_000163</name>
</gene>
<comment type="similarity">
    <text evidence="2 6">Belongs to the flavin monoamine oxidase family.</text>
</comment>
<keyword evidence="9" id="KW-1185">Reference proteome</keyword>
<evidence type="ECO:0000313" key="9">
    <source>
        <dbReference type="Proteomes" id="UP001251528"/>
    </source>
</evidence>
<dbReference type="SUPFAM" id="SSF51905">
    <property type="entry name" value="FAD/NAD(P)-binding domain"/>
    <property type="match status" value="1"/>
</dbReference>
<keyword evidence="3 6" id="KW-0560">Oxidoreductase</keyword>
<keyword evidence="6" id="KW-0285">Flavoprotein</keyword>
<evidence type="ECO:0000256" key="2">
    <source>
        <dbReference type="ARBA" id="ARBA00005995"/>
    </source>
</evidence>
<dbReference type="PANTHER" id="PTHR43563:SF14">
    <property type="entry name" value="AMINE OXIDASE"/>
    <property type="match status" value="1"/>
</dbReference>
<organism evidence="8 9">
    <name type="scientific">Conoideocrella luteorostrata</name>
    <dbReference type="NCBI Taxonomy" id="1105319"/>
    <lineage>
        <taxon>Eukaryota</taxon>
        <taxon>Fungi</taxon>
        <taxon>Dikarya</taxon>
        <taxon>Ascomycota</taxon>
        <taxon>Pezizomycotina</taxon>
        <taxon>Sordariomycetes</taxon>
        <taxon>Hypocreomycetidae</taxon>
        <taxon>Hypocreales</taxon>
        <taxon>Clavicipitaceae</taxon>
        <taxon>Conoideocrella</taxon>
    </lineage>
</organism>
<feature type="binding site" evidence="5">
    <location>
        <position position="437"/>
    </location>
    <ligand>
        <name>FAD</name>
        <dbReference type="ChEBI" id="CHEBI:57692"/>
    </ligand>
</feature>
<evidence type="ECO:0000256" key="5">
    <source>
        <dbReference type="PIRSR" id="PIRSR601613-1"/>
    </source>
</evidence>
<dbReference type="Gene3D" id="3.50.50.60">
    <property type="entry name" value="FAD/NAD(P)-binding domain"/>
    <property type="match status" value="1"/>
</dbReference>
<dbReference type="Proteomes" id="UP001251528">
    <property type="component" value="Unassembled WGS sequence"/>
</dbReference>
<name>A0AAJ0CZ70_9HYPO</name>
<dbReference type="Pfam" id="PF01593">
    <property type="entry name" value="Amino_oxidase"/>
    <property type="match status" value="1"/>
</dbReference>
<evidence type="ECO:0000256" key="1">
    <source>
        <dbReference type="ARBA" id="ARBA00001974"/>
    </source>
</evidence>
<comment type="cofactor">
    <cofactor evidence="1 6">
        <name>FAD</name>
        <dbReference type="ChEBI" id="CHEBI:57692"/>
    </cofactor>
</comment>
<dbReference type="AlphaFoldDB" id="A0AAJ0CZ70"/>
<dbReference type="InterPro" id="IPR002937">
    <property type="entry name" value="Amino_oxidase"/>
</dbReference>
<dbReference type="InterPro" id="IPR001613">
    <property type="entry name" value="Flavin_amine_oxidase"/>
</dbReference>
<feature type="binding site" evidence="5">
    <location>
        <position position="18"/>
    </location>
    <ligand>
        <name>FAD</name>
        <dbReference type="ChEBI" id="CHEBI:57692"/>
    </ligand>
</feature>
<accession>A0AAJ0CZ70</accession>
<comment type="caution">
    <text evidence="8">The sequence shown here is derived from an EMBL/GenBank/DDBJ whole genome shotgun (WGS) entry which is preliminary data.</text>
</comment>
<proteinExistence type="inferred from homology"/>
<keyword evidence="6" id="KW-0274">FAD</keyword>